<organism evidence="1 2">
    <name type="scientific">Litchfieldia luteola</name>
    <dbReference type="NCBI Taxonomy" id="682179"/>
    <lineage>
        <taxon>Bacteria</taxon>
        <taxon>Bacillati</taxon>
        <taxon>Bacillota</taxon>
        <taxon>Bacilli</taxon>
        <taxon>Bacillales</taxon>
        <taxon>Bacillaceae</taxon>
        <taxon>Litchfieldia</taxon>
    </lineage>
</organism>
<evidence type="ECO:0000313" key="1">
    <source>
        <dbReference type="EMBL" id="MBE4906980.1"/>
    </source>
</evidence>
<dbReference type="RefSeq" id="WP_193534779.1">
    <property type="nucleotide sequence ID" value="NZ_JADCLJ010000007.1"/>
</dbReference>
<protein>
    <submittedName>
        <fullName evidence="1">Glutaredoxin family protein</fullName>
    </submittedName>
</protein>
<gene>
    <name evidence="1" type="ORF">IMZ08_02780</name>
</gene>
<dbReference type="InterPro" id="IPR008554">
    <property type="entry name" value="Glutaredoxin-like"/>
</dbReference>
<comment type="caution">
    <text evidence="1">The sequence shown here is derived from an EMBL/GenBank/DDBJ whole genome shotgun (WGS) entry which is preliminary data.</text>
</comment>
<dbReference type="Gene3D" id="3.40.30.10">
    <property type="entry name" value="Glutaredoxin"/>
    <property type="match status" value="1"/>
</dbReference>
<evidence type="ECO:0000313" key="2">
    <source>
        <dbReference type="Proteomes" id="UP001516662"/>
    </source>
</evidence>
<reference evidence="1 2" key="1">
    <citation type="submission" date="2020-10" db="EMBL/GenBank/DDBJ databases">
        <title>Bacillus sp. HD4P25, an endophyte from a halophyte.</title>
        <authorList>
            <person name="Sun J.-Q."/>
        </authorList>
    </citation>
    <scope>NUCLEOTIDE SEQUENCE [LARGE SCALE GENOMIC DNA]</scope>
    <source>
        <strain evidence="1 2">YIM 93174</strain>
    </source>
</reference>
<proteinExistence type="predicted"/>
<dbReference type="SUPFAM" id="SSF52833">
    <property type="entry name" value="Thioredoxin-like"/>
    <property type="match status" value="1"/>
</dbReference>
<sequence>MYSKLDCPLCMKAKVVLEKLGEEFPITIEEVDIYQDDVLLEKYQIMIPVVEIDGEEITYGIVDKDSIRKRLLDKTPIE</sequence>
<dbReference type="Pfam" id="PF05768">
    <property type="entry name" value="Glrx-like"/>
    <property type="match status" value="1"/>
</dbReference>
<dbReference type="InterPro" id="IPR036249">
    <property type="entry name" value="Thioredoxin-like_sf"/>
</dbReference>
<dbReference type="EMBL" id="JADCLJ010000007">
    <property type="protein sequence ID" value="MBE4906980.1"/>
    <property type="molecule type" value="Genomic_DNA"/>
</dbReference>
<accession>A0ABR9QER5</accession>
<name>A0ABR9QER5_9BACI</name>
<dbReference type="Proteomes" id="UP001516662">
    <property type="component" value="Unassembled WGS sequence"/>
</dbReference>
<keyword evidence="2" id="KW-1185">Reference proteome</keyword>